<protein>
    <submittedName>
        <fullName evidence="1">Uncharacterized protein</fullName>
    </submittedName>
</protein>
<sequence length="1073" mass="118323">MASDQPPINHVSSMTLGSRRAEPPRRLDLDLGDPVRRTMPLAAGNKVAGVNYESDEHETPEEQTPMHPSFQHHGGDFLSSGPQPGHAARPSIDGGNPYLPTHPSESTLHPASQQNHTGYTTDSDVLARAQTNFSSHSRTPLNEPAAPMFPGVDENGRIRVADFASPDPSGTNTPNHPSVSHHVHYPPIPDPQQHYTTVPLDGSDFAATMNSDEKYGSTGSNASGKKKGVLFGNAKRWSQGGHKDVELANEKRPQSRSASWDMLRGRGSRPSSVIGGSGTNTPAGGRSGSATPRVEWEGFDFNTANSSVEQLRFAEGDVGKGKRPSRPVVCKMGKHAATTILPFEAERSRRGVHFNFGKSGGNVPPPMSATSSSASTETLATSTTFTLVGEKPRGSASSFMTHSNDSYVCDVNKRSGTFARSYYFLLSKSIITRWILYIFPILVLYWSIWLTLVWGGWWAALAVAMMLPHFIRVTLGTIVPGARAYVDIFQALIRNVAFCLWSLLIWVSFQPLLKNTFVGDTSSTSYSDLNVFQRLIFGLFIVSLITGGEKIVIQLIAYRFHQDSYEDRIREQKLNIKSLVVLYINSHDTPGRSDTLTEAIWAKEKKDPRRALKKALKGLKNAAQSTTTALGNVATEISGQSVLQTNSPYNRVNAALISAQKSKMLARRLYYSFKKPEAECVTIGDIARYFPDRDSALIAFSIFDRDDNGDATRDEFEMATMQLHREKLALEASMRDLDGAVRRLDDILMVIVFVIACLIFATMLSSKISTFVTSASSFILGLSWLIGTTMQEILGASIFLFVKHPFDVGDRVDIDGQSYTVANMALMSTAFRRTDGCYVWIGNDILRSKIISNIRRSGPISETVTFEVDFATDFKKLQELREKMLIFVHEEKRDYNPVFDVVVDDFPAQGKLVLKADIKYRSNWQEGALKVQRRNKWICALKEALKACSIFGPGEAGNPSPAPADSVRYMQVPFEALTVEVPAEDRVESPPPDFLAATQGAQAGASLMDRDQVIHDTSTDIYDDHVDLHKTPSRSGAYGSRSNDPSPPAVRQRLAHARVPGEEIEMGFTRHRA</sequence>
<proteinExistence type="predicted"/>
<name>A0ACC2WBY4_9TREE</name>
<dbReference type="EMBL" id="JASBWT010000001">
    <property type="protein sequence ID" value="KAJ9108704.1"/>
    <property type="molecule type" value="Genomic_DNA"/>
</dbReference>
<accession>A0ACC2WBY4</accession>
<reference evidence="1" key="1">
    <citation type="submission" date="2023-04" db="EMBL/GenBank/DDBJ databases">
        <title>Draft Genome sequencing of Naganishia species isolated from polar environments using Oxford Nanopore Technology.</title>
        <authorList>
            <person name="Leo P."/>
            <person name="Venkateswaran K."/>
        </authorList>
    </citation>
    <scope>NUCLEOTIDE SEQUENCE</scope>
    <source>
        <strain evidence="1">MNA-CCFEE 5423</strain>
    </source>
</reference>
<keyword evidence="2" id="KW-1185">Reference proteome</keyword>
<evidence type="ECO:0000313" key="2">
    <source>
        <dbReference type="Proteomes" id="UP001227268"/>
    </source>
</evidence>
<evidence type="ECO:0000313" key="1">
    <source>
        <dbReference type="EMBL" id="KAJ9108704.1"/>
    </source>
</evidence>
<comment type="caution">
    <text evidence="1">The sequence shown here is derived from an EMBL/GenBank/DDBJ whole genome shotgun (WGS) entry which is preliminary data.</text>
</comment>
<gene>
    <name evidence="1" type="ORF">QFC21_000024</name>
</gene>
<dbReference type="Proteomes" id="UP001227268">
    <property type="component" value="Unassembled WGS sequence"/>
</dbReference>
<organism evidence="1 2">
    <name type="scientific">Naganishia friedmannii</name>
    <dbReference type="NCBI Taxonomy" id="89922"/>
    <lineage>
        <taxon>Eukaryota</taxon>
        <taxon>Fungi</taxon>
        <taxon>Dikarya</taxon>
        <taxon>Basidiomycota</taxon>
        <taxon>Agaricomycotina</taxon>
        <taxon>Tremellomycetes</taxon>
        <taxon>Filobasidiales</taxon>
        <taxon>Filobasidiaceae</taxon>
        <taxon>Naganishia</taxon>
    </lineage>
</organism>